<dbReference type="Pfam" id="PF16517">
    <property type="entry name" value="Nore1-SARAH"/>
    <property type="match status" value="1"/>
</dbReference>
<dbReference type="SUPFAM" id="SSF54236">
    <property type="entry name" value="Ubiquitin-like"/>
    <property type="match status" value="1"/>
</dbReference>
<evidence type="ECO:0000313" key="6">
    <source>
        <dbReference type="Proteomes" id="UP000824540"/>
    </source>
</evidence>
<evidence type="ECO:0000256" key="2">
    <source>
        <dbReference type="SAM" id="MobiDB-lite"/>
    </source>
</evidence>
<feature type="compositionally biased region" description="Basic and acidic residues" evidence="2">
    <location>
        <begin position="303"/>
        <end position="316"/>
    </location>
</feature>
<feature type="coiled-coil region" evidence="1">
    <location>
        <begin position="421"/>
        <end position="448"/>
    </location>
</feature>
<keyword evidence="1" id="KW-0175">Coiled coil</keyword>
<dbReference type="Gene3D" id="3.10.20.90">
    <property type="entry name" value="Phosphatidylinositol 3-kinase Catalytic Subunit, Chain A, domain 1"/>
    <property type="match status" value="1"/>
</dbReference>
<comment type="caution">
    <text evidence="5">The sequence shown here is derived from an EMBL/GenBank/DDBJ whole genome shotgun (WGS) entry which is preliminary data.</text>
</comment>
<dbReference type="OrthoDB" id="74314at2759"/>
<dbReference type="GO" id="GO:0005634">
    <property type="term" value="C:nucleus"/>
    <property type="evidence" value="ECO:0007669"/>
    <property type="project" value="TreeGrafter"/>
</dbReference>
<feature type="region of interest" description="Disordered" evidence="2">
    <location>
        <begin position="293"/>
        <end position="323"/>
    </location>
</feature>
<feature type="region of interest" description="Disordered" evidence="2">
    <location>
        <begin position="72"/>
        <end position="170"/>
    </location>
</feature>
<dbReference type="InterPro" id="IPR029071">
    <property type="entry name" value="Ubiquitin-like_domsf"/>
</dbReference>
<accession>A0A8T2NQ28</accession>
<dbReference type="Proteomes" id="UP000824540">
    <property type="component" value="Unassembled WGS sequence"/>
</dbReference>
<dbReference type="Gene3D" id="1.20.5.110">
    <property type="match status" value="1"/>
</dbReference>
<evidence type="ECO:0000256" key="1">
    <source>
        <dbReference type="SAM" id="Coils"/>
    </source>
</evidence>
<dbReference type="EMBL" id="JAFBMS010000051">
    <property type="protein sequence ID" value="KAG9339712.1"/>
    <property type="molecule type" value="Genomic_DNA"/>
</dbReference>
<dbReference type="InterPro" id="IPR000159">
    <property type="entry name" value="RA_dom"/>
</dbReference>
<feature type="compositionally biased region" description="Polar residues" evidence="2">
    <location>
        <begin position="43"/>
        <end position="52"/>
    </location>
</feature>
<feature type="region of interest" description="Disordered" evidence="2">
    <location>
        <begin position="30"/>
        <end position="55"/>
    </location>
</feature>
<dbReference type="AlphaFoldDB" id="A0A8T2NQ28"/>
<feature type="domain" description="SARAH" evidence="4">
    <location>
        <begin position="402"/>
        <end position="449"/>
    </location>
</feature>
<protein>
    <recommendedName>
        <fullName evidence="7">Ras association domain-containing protein 5</fullName>
    </recommendedName>
</protein>
<dbReference type="GO" id="GO:0007165">
    <property type="term" value="P:signal transduction"/>
    <property type="evidence" value="ECO:0007669"/>
    <property type="project" value="InterPro"/>
</dbReference>
<dbReference type="CDD" id="cd21892">
    <property type="entry name" value="SARAH_RASSF5"/>
    <property type="match status" value="1"/>
</dbReference>
<dbReference type="PROSITE" id="PS50200">
    <property type="entry name" value="RA"/>
    <property type="match status" value="1"/>
</dbReference>
<dbReference type="InterPro" id="IPR033614">
    <property type="entry name" value="RASSF1-6"/>
</dbReference>
<evidence type="ECO:0000259" key="4">
    <source>
        <dbReference type="PROSITE" id="PS50951"/>
    </source>
</evidence>
<dbReference type="PANTHER" id="PTHR22738">
    <property type="entry name" value="RASSF"/>
    <property type="match status" value="1"/>
</dbReference>
<dbReference type="PROSITE" id="PS50951">
    <property type="entry name" value="SARAH"/>
    <property type="match status" value="1"/>
</dbReference>
<proteinExistence type="predicted"/>
<reference evidence="5" key="1">
    <citation type="thesis" date="2021" institute="BYU ScholarsArchive" country="Provo, UT, USA">
        <title>Applications of and Algorithms for Genome Assembly and Genomic Analyses with an Emphasis on Marine Teleosts.</title>
        <authorList>
            <person name="Pickett B.D."/>
        </authorList>
    </citation>
    <scope>NUCLEOTIDE SEQUENCE</scope>
    <source>
        <strain evidence="5">HI-2016</strain>
    </source>
</reference>
<evidence type="ECO:0000259" key="3">
    <source>
        <dbReference type="PROSITE" id="PS50200"/>
    </source>
</evidence>
<feature type="compositionally biased region" description="Basic and acidic residues" evidence="2">
    <location>
        <begin position="30"/>
        <end position="42"/>
    </location>
</feature>
<evidence type="ECO:0000313" key="5">
    <source>
        <dbReference type="EMBL" id="KAG9339712.1"/>
    </source>
</evidence>
<feature type="compositionally biased region" description="Basic and acidic residues" evidence="2">
    <location>
        <begin position="86"/>
        <end position="115"/>
    </location>
</feature>
<evidence type="ECO:0008006" key="7">
    <source>
        <dbReference type="Google" id="ProtNLM"/>
    </source>
</evidence>
<dbReference type="SMART" id="SM00314">
    <property type="entry name" value="RA"/>
    <property type="match status" value="1"/>
</dbReference>
<dbReference type="InterPro" id="IPR011524">
    <property type="entry name" value="SARAH_dom"/>
</dbReference>
<keyword evidence="6" id="KW-1185">Reference proteome</keyword>
<sequence>MLWEAWCQRLKCLSLCATWALRNEESFTTKFSRSEGHGKLTETSESLGTSRDGSYPSLLECQGLVLLDRNQKDGHTEDTLPPGKYPKHDQSGSGERGKEEIERTSGQGSRRERQTQVRRRKLRCPRKEGDSGLPTPDRNLAPLPQTLPPTPPWAETERRGHSMSSGYCSQDEESDDSAFFTAKSSFFRQPQGQKEAKVVPLSVTSVVRPMATAFEIIEKGTCRGSKSGGRVRDDGGASSVIPKNASVCPVIGTANRSSAKLAVGRGQRGRAADRPHTGFIDVHLRLRRPISEVKEGGAPGGNAEHDGPESGADSDRPGGQVKRVHVSSSTTVREVIQALLGKFSAQNDPCKFTLYRQTHRDGQEVLQKLSQSEHPLCLQHEAEPDGDPKALTFVLRENDKADVEWNAFSVPELHNFLAILEKEEELRVGQVERRYKQYREKLLKVLQEVEGKPG</sequence>
<dbReference type="Pfam" id="PF00788">
    <property type="entry name" value="RA"/>
    <property type="match status" value="1"/>
</dbReference>
<gene>
    <name evidence="5" type="ORF">JZ751_023359</name>
</gene>
<dbReference type="PANTHER" id="PTHR22738:SF9">
    <property type="entry name" value="RAS ASSOCIATION DOMAIN-CONTAINING PROTEIN 5"/>
    <property type="match status" value="1"/>
</dbReference>
<name>A0A8T2NQ28_9TELE</name>
<feature type="domain" description="Ras-associating" evidence="3">
    <location>
        <begin position="317"/>
        <end position="400"/>
    </location>
</feature>
<organism evidence="5 6">
    <name type="scientific">Albula glossodonta</name>
    <name type="common">roundjaw bonefish</name>
    <dbReference type="NCBI Taxonomy" id="121402"/>
    <lineage>
        <taxon>Eukaryota</taxon>
        <taxon>Metazoa</taxon>
        <taxon>Chordata</taxon>
        <taxon>Craniata</taxon>
        <taxon>Vertebrata</taxon>
        <taxon>Euteleostomi</taxon>
        <taxon>Actinopterygii</taxon>
        <taxon>Neopterygii</taxon>
        <taxon>Teleostei</taxon>
        <taxon>Albuliformes</taxon>
        <taxon>Albulidae</taxon>
        <taxon>Albula</taxon>
    </lineage>
</organism>